<evidence type="ECO:0000313" key="1">
    <source>
        <dbReference type="EMBL" id="ASF47609.1"/>
    </source>
</evidence>
<protein>
    <submittedName>
        <fullName evidence="1">Uncharacterized protein</fullName>
    </submittedName>
</protein>
<sequence length="118" mass="13378">MPRHPELYQWIDTIAMHFPSLSKPEALGLALWSFGMVVARSCSLTAVADVLSPLLGQKYNTLRERLRFWGNRQFGQVGERVDQAVGDGSEEKARRYACQHKDDGQPRRNAVGLFAFRT</sequence>
<dbReference type="AlphaFoldDB" id="A0A1Z4C280"/>
<gene>
    <name evidence="1" type="ORF">CEK71_16915</name>
</gene>
<reference evidence="1 2" key="1">
    <citation type="submission" date="2017-06" db="EMBL/GenBank/DDBJ databases">
        <title>Genome Sequencing of the methanotroph Methylovulum psychrotolerants str. HV10-M2 isolated from a high-altitude environment.</title>
        <authorList>
            <person name="Mateos-Rivera A."/>
        </authorList>
    </citation>
    <scope>NUCLEOTIDE SEQUENCE [LARGE SCALE GENOMIC DNA]</scope>
    <source>
        <strain evidence="1 2">HV10_M2</strain>
    </source>
</reference>
<accession>A0A1Z4C280</accession>
<evidence type="ECO:0000313" key="2">
    <source>
        <dbReference type="Proteomes" id="UP000197019"/>
    </source>
</evidence>
<dbReference type="Proteomes" id="UP000197019">
    <property type="component" value="Chromosome"/>
</dbReference>
<organism evidence="1 2">
    <name type="scientific">Methylovulum psychrotolerans</name>
    <dbReference type="NCBI Taxonomy" id="1704499"/>
    <lineage>
        <taxon>Bacteria</taxon>
        <taxon>Pseudomonadati</taxon>
        <taxon>Pseudomonadota</taxon>
        <taxon>Gammaproteobacteria</taxon>
        <taxon>Methylococcales</taxon>
        <taxon>Methylococcaceae</taxon>
        <taxon>Methylovulum</taxon>
    </lineage>
</organism>
<dbReference type="RefSeq" id="WP_088620480.1">
    <property type="nucleotide sequence ID" value="NZ_CP022129.1"/>
</dbReference>
<proteinExistence type="predicted"/>
<keyword evidence="2" id="KW-1185">Reference proteome</keyword>
<dbReference type="OrthoDB" id="152114at2"/>
<dbReference type="EMBL" id="CP022129">
    <property type="protein sequence ID" value="ASF47609.1"/>
    <property type="molecule type" value="Genomic_DNA"/>
</dbReference>
<name>A0A1Z4C280_9GAMM</name>
<dbReference type="KEGG" id="mpsy:CEK71_16915"/>